<dbReference type="RefSeq" id="WP_092057452.1">
    <property type="nucleotide sequence ID" value="NZ_FOJJ01000034.1"/>
</dbReference>
<dbReference type="GO" id="GO:0004190">
    <property type="term" value="F:aspartic-type endopeptidase activity"/>
    <property type="evidence" value="ECO:0007669"/>
    <property type="project" value="UniProtKB-KW"/>
</dbReference>
<dbReference type="PRINTS" id="PR00446">
    <property type="entry name" value="HYDRGNUPTAKE"/>
</dbReference>
<dbReference type="Pfam" id="PF01750">
    <property type="entry name" value="HycI"/>
    <property type="match status" value="1"/>
</dbReference>
<dbReference type="GO" id="GO:0008047">
    <property type="term" value="F:enzyme activator activity"/>
    <property type="evidence" value="ECO:0007669"/>
    <property type="project" value="InterPro"/>
</dbReference>
<dbReference type="Proteomes" id="UP000317155">
    <property type="component" value="Unassembled WGS sequence"/>
</dbReference>
<evidence type="ECO:0000256" key="1">
    <source>
        <dbReference type="ARBA" id="ARBA00006814"/>
    </source>
</evidence>
<keyword evidence="6" id="KW-1185">Reference proteome</keyword>
<dbReference type="InterPro" id="IPR000671">
    <property type="entry name" value="Peptidase_A31"/>
</dbReference>
<comment type="caution">
    <text evidence="5">The sequence shown here is derived from an EMBL/GenBank/DDBJ whole genome shotgun (WGS) entry which is preliminary data.</text>
</comment>
<accession>A0A550JGS4</accession>
<sequence length="172" mass="18454">MRPEGSALWGVPERLPILVLGVGNLLRKDDGFAGAVLENLARRDLPLQVELFDAGTSAIDLMDVFNGRRKLIVIDAVRGGQAPGTLYRFSPDEVESGALPMNSLHQVGLLETLKLGELIDCKPLQTVVIGVQPADTGVGIGLSPEVQKVVGRAAELVLKEIDRFESDTDSND</sequence>
<evidence type="ECO:0000256" key="4">
    <source>
        <dbReference type="ARBA" id="ARBA00022801"/>
    </source>
</evidence>
<dbReference type="OrthoDB" id="9792731at2"/>
<keyword evidence="4" id="KW-0378">Hydrolase</keyword>
<evidence type="ECO:0000256" key="2">
    <source>
        <dbReference type="ARBA" id="ARBA00022670"/>
    </source>
</evidence>
<dbReference type="InterPro" id="IPR023430">
    <property type="entry name" value="Pept_HybD-like_dom_sf"/>
</dbReference>
<reference evidence="5 6" key="1">
    <citation type="submission" date="2019-07" db="EMBL/GenBank/DDBJ databases">
        <title>Insights of Desulfuromonas acetexigens electromicrobiology.</title>
        <authorList>
            <person name="Katuri K."/>
            <person name="Sapireddy V."/>
            <person name="Shaw D.R."/>
            <person name="Saikaly P."/>
        </authorList>
    </citation>
    <scope>NUCLEOTIDE SEQUENCE [LARGE SCALE GENOMIC DNA]</scope>
    <source>
        <strain evidence="5 6">2873</strain>
    </source>
</reference>
<dbReference type="EMBL" id="VJVV01000004">
    <property type="protein sequence ID" value="TRO82400.1"/>
    <property type="molecule type" value="Genomic_DNA"/>
</dbReference>
<protein>
    <submittedName>
        <fullName evidence="5">Hydrogenase maturation protease</fullName>
    </submittedName>
</protein>
<dbReference type="CDD" id="cd06062">
    <property type="entry name" value="H2MP_MemB-H2up"/>
    <property type="match status" value="1"/>
</dbReference>
<proteinExistence type="inferred from homology"/>
<dbReference type="NCBIfam" id="TIGR00072">
    <property type="entry name" value="hydrog_prot"/>
    <property type="match status" value="1"/>
</dbReference>
<evidence type="ECO:0000256" key="3">
    <source>
        <dbReference type="ARBA" id="ARBA00022750"/>
    </source>
</evidence>
<evidence type="ECO:0000313" key="6">
    <source>
        <dbReference type="Proteomes" id="UP000317155"/>
    </source>
</evidence>
<dbReference type="AlphaFoldDB" id="A0A550JGS4"/>
<gene>
    <name evidence="5" type="ORF">FL622_07435</name>
</gene>
<dbReference type="SUPFAM" id="SSF53163">
    <property type="entry name" value="HybD-like"/>
    <property type="match status" value="1"/>
</dbReference>
<evidence type="ECO:0000313" key="5">
    <source>
        <dbReference type="EMBL" id="TRO82400.1"/>
    </source>
</evidence>
<name>A0A550JGS4_9BACT</name>
<dbReference type="PANTHER" id="PTHR30302">
    <property type="entry name" value="HYDROGENASE 1 MATURATION PROTEASE"/>
    <property type="match status" value="1"/>
</dbReference>
<keyword evidence="3" id="KW-0064">Aspartyl protease</keyword>
<organism evidence="5 6">
    <name type="scientific">Trichloromonas acetexigens</name>
    <dbReference type="NCBI Taxonomy" id="38815"/>
    <lineage>
        <taxon>Bacteria</taxon>
        <taxon>Pseudomonadati</taxon>
        <taxon>Thermodesulfobacteriota</taxon>
        <taxon>Desulfuromonadia</taxon>
        <taxon>Desulfuromonadales</taxon>
        <taxon>Trichloromonadaceae</taxon>
        <taxon>Trichloromonas</taxon>
    </lineage>
</organism>
<keyword evidence="2 5" id="KW-0645">Protease</keyword>
<dbReference type="Gene3D" id="3.40.50.1450">
    <property type="entry name" value="HybD-like"/>
    <property type="match status" value="1"/>
</dbReference>
<dbReference type="GO" id="GO:0016485">
    <property type="term" value="P:protein processing"/>
    <property type="evidence" value="ECO:0007669"/>
    <property type="project" value="TreeGrafter"/>
</dbReference>
<comment type="similarity">
    <text evidence="1">Belongs to the peptidase A31 family.</text>
</comment>
<dbReference type="PANTHER" id="PTHR30302:SF1">
    <property type="entry name" value="HYDROGENASE 2 MATURATION PROTEASE"/>
    <property type="match status" value="1"/>
</dbReference>